<dbReference type="GO" id="GO:0007064">
    <property type="term" value="P:mitotic sister chromatid cohesion"/>
    <property type="evidence" value="ECO:0007669"/>
    <property type="project" value="TreeGrafter"/>
</dbReference>
<reference evidence="5" key="2">
    <citation type="submission" date="2023-06" db="EMBL/GenBank/DDBJ databases">
        <authorList>
            <consortium name="Lawrence Berkeley National Laboratory"/>
            <person name="Haridas S."/>
            <person name="Hensen N."/>
            <person name="Bonometti L."/>
            <person name="Westerberg I."/>
            <person name="Brannstrom I.O."/>
            <person name="Guillou S."/>
            <person name="Cros-Aarteil S."/>
            <person name="Calhoun S."/>
            <person name="Kuo A."/>
            <person name="Mondo S."/>
            <person name="Pangilinan J."/>
            <person name="Riley R."/>
            <person name="Labutti K."/>
            <person name="Andreopoulos B."/>
            <person name="Lipzen A."/>
            <person name="Chen C."/>
            <person name="Yanf M."/>
            <person name="Daum C."/>
            <person name="Ng V."/>
            <person name="Clum A."/>
            <person name="Steindorff A."/>
            <person name="Ohm R."/>
            <person name="Martin F."/>
            <person name="Silar P."/>
            <person name="Natvig D."/>
            <person name="Lalanne C."/>
            <person name="Gautier V."/>
            <person name="Ament-Velasquez S.L."/>
            <person name="Kruys A."/>
            <person name="Hutchinson M.I."/>
            <person name="Powell A.J."/>
            <person name="Barry K."/>
            <person name="Miller A.N."/>
            <person name="Grigoriev I.V."/>
            <person name="Debuchy R."/>
            <person name="Gladieux P."/>
            <person name="Thoren M.H."/>
            <person name="Johannesson H."/>
        </authorList>
    </citation>
    <scope>NUCLEOTIDE SEQUENCE</scope>
    <source>
        <strain evidence="5">CBS 560.94</strain>
    </source>
</reference>
<sequence>MSPSQQPSILSFFQPRQQQQQPQHAPPPQDCVNGAATTASVLPNHPVTPPPPPPPSSLTSAPPPQQVPARSGLGPVTATLPANIPVLPSPPSIPSQASIVPVAEHHIAALRRINSLLLQVAYPDAFYAKVLEPLASGLFSRVILWSDDSTSEPKVIGGVVCRLEPNPFLDANGQPQAPQIPNAQQQNQSGPAPADSPYHAIYIQSLALLSPYRSLGLAAAAIEHIIASASILPAAGSTIDVRTIYAHVWTENEEGLQWYGQRGFRTEGREPVRGYYFKLRPDTAWIVRREVGGHGITTTQAQAPLGAANYSLPKRNHLLQQPIGTGMTMASSATTATTPATATGVLAAAVNLLPTSPPKSPAGPPPSSSTPITRFSSTASFPPPAGAPGAAPPTSTSTSTPGLAPPSSSTRPPLSRPSTGMSYQNTRPETEWNDLPPEMVQLNVPGSGSGAGASATASGATSAVSSRSSSVAPTKKKKGRAYPSAAFGQ</sequence>
<evidence type="ECO:0000256" key="2">
    <source>
        <dbReference type="ARBA" id="ARBA00023315"/>
    </source>
</evidence>
<evidence type="ECO:0000256" key="1">
    <source>
        <dbReference type="ARBA" id="ARBA00022679"/>
    </source>
</evidence>
<dbReference type="Gene3D" id="3.40.630.30">
    <property type="match status" value="1"/>
</dbReference>
<gene>
    <name evidence="5" type="ORF">B0H65DRAFT_451427</name>
</gene>
<evidence type="ECO:0000256" key="3">
    <source>
        <dbReference type="SAM" id="MobiDB-lite"/>
    </source>
</evidence>
<dbReference type="PROSITE" id="PS51186">
    <property type="entry name" value="GNAT"/>
    <property type="match status" value="1"/>
</dbReference>
<keyword evidence="6" id="KW-1185">Reference proteome</keyword>
<dbReference type="AlphaFoldDB" id="A0AAE0MW99"/>
<name>A0AAE0MW99_9PEZI</name>
<comment type="caution">
    <text evidence="5">The sequence shown here is derived from an EMBL/GenBank/DDBJ whole genome shotgun (WGS) entry which is preliminary data.</text>
</comment>
<dbReference type="GeneID" id="87863205"/>
<feature type="compositionally biased region" description="Low complexity" evidence="3">
    <location>
        <begin position="369"/>
        <end position="380"/>
    </location>
</feature>
<organism evidence="5 6">
    <name type="scientific">Neurospora tetraspora</name>
    <dbReference type="NCBI Taxonomy" id="94610"/>
    <lineage>
        <taxon>Eukaryota</taxon>
        <taxon>Fungi</taxon>
        <taxon>Dikarya</taxon>
        <taxon>Ascomycota</taxon>
        <taxon>Pezizomycotina</taxon>
        <taxon>Sordariomycetes</taxon>
        <taxon>Sordariomycetidae</taxon>
        <taxon>Sordariales</taxon>
        <taxon>Sordariaceae</taxon>
        <taxon>Neurospora</taxon>
    </lineage>
</organism>
<dbReference type="PANTHER" id="PTHR42919">
    <property type="entry name" value="N-ALPHA-ACETYLTRANSFERASE"/>
    <property type="match status" value="1"/>
</dbReference>
<feature type="compositionally biased region" description="Polar residues" evidence="3">
    <location>
        <begin position="1"/>
        <end position="11"/>
    </location>
</feature>
<dbReference type="InterPro" id="IPR051556">
    <property type="entry name" value="N-term/lysine_N-AcTrnsfr"/>
</dbReference>
<keyword evidence="2" id="KW-0012">Acyltransferase</keyword>
<dbReference type="GO" id="GO:0031415">
    <property type="term" value="C:NatA complex"/>
    <property type="evidence" value="ECO:0007669"/>
    <property type="project" value="TreeGrafter"/>
</dbReference>
<feature type="region of interest" description="Disordered" evidence="3">
    <location>
        <begin position="1"/>
        <end position="75"/>
    </location>
</feature>
<feature type="compositionally biased region" description="Pro residues" evidence="3">
    <location>
        <begin position="46"/>
        <end position="66"/>
    </location>
</feature>
<dbReference type="GO" id="GO:0016747">
    <property type="term" value="F:acyltransferase activity, transferring groups other than amino-acyl groups"/>
    <property type="evidence" value="ECO:0007669"/>
    <property type="project" value="InterPro"/>
</dbReference>
<dbReference type="RefSeq" id="XP_062686657.1">
    <property type="nucleotide sequence ID" value="XM_062826051.1"/>
</dbReference>
<feature type="compositionally biased region" description="Low complexity" evidence="3">
    <location>
        <begin position="171"/>
        <end position="188"/>
    </location>
</feature>
<accession>A0AAE0MW99</accession>
<dbReference type="InterPro" id="IPR016181">
    <property type="entry name" value="Acyl_CoA_acyltransferase"/>
</dbReference>
<protein>
    <recommendedName>
        <fullName evidence="4">N-acetyltransferase domain-containing protein</fullName>
    </recommendedName>
</protein>
<feature type="compositionally biased region" description="Low complexity" evidence="3">
    <location>
        <begin position="387"/>
        <end position="419"/>
    </location>
</feature>
<feature type="compositionally biased region" description="Low complexity" evidence="3">
    <location>
        <begin position="452"/>
        <end position="472"/>
    </location>
</feature>
<evidence type="ECO:0000313" key="6">
    <source>
        <dbReference type="Proteomes" id="UP001278500"/>
    </source>
</evidence>
<dbReference type="PANTHER" id="PTHR42919:SF8">
    <property type="entry name" value="N-ALPHA-ACETYLTRANSFERASE 50"/>
    <property type="match status" value="1"/>
</dbReference>
<feature type="domain" description="N-acetyltransferase" evidence="4">
    <location>
        <begin position="97"/>
        <end position="290"/>
    </location>
</feature>
<evidence type="ECO:0000259" key="4">
    <source>
        <dbReference type="PROSITE" id="PS51186"/>
    </source>
</evidence>
<feature type="compositionally biased region" description="Low complexity" evidence="3">
    <location>
        <begin position="14"/>
        <end position="23"/>
    </location>
</feature>
<dbReference type="Proteomes" id="UP001278500">
    <property type="component" value="Unassembled WGS sequence"/>
</dbReference>
<feature type="compositionally biased region" description="Pro residues" evidence="3">
    <location>
        <begin position="355"/>
        <end position="368"/>
    </location>
</feature>
<keyword evidence="1" id="KW-0808">Transferase</keyword>
<feature type="region of interest" description="Disordered" evidence="3">
    <location>
        <begin position="171"/>
        <end position="194"/>
    </location>
</feature>
<proteinExistence type="predicted"/>
<dbReference type="InterPro" id="IPR000182">
    <property type="entry name" value="GNAT_dom"/>
</dbReference>
<evidence type="ECO:0000313" key="5">
    <source>
        <dbReference type="EMBL" id="KAK3355279.1"/>
    </source>
</evidence>
<dbReference type="SUPFAM" id="SSF55729">
    <property type="entry name" value="Acyl-CoA N-acyltransferases (Nat)"/>
    <property type="match status" value="1"/>
</dbReference>
<feature type="region of interest" description="Disordered" evidence="3">
    <location>
        <begin position="354"/>
        <end position="489"/>
    </location>
</feature>
<dbReference type="EMBL" id="JAUEPP010000001">
    <property type="protein sequence ID" value="KAK3355279.1"/>
    <property type="molecule type" value="Genomic_DNA"/>
</dbReference>
<reference evidence="5" key="1">
    <citation type="journal article" date="2023" name="Mol. Phylogenet. Evol.">
        <title>Genome-scale phylogeny and comparative genomics of the fungal order Sordariales.</title>
        <authorList>
            <person name="Hensen N."/>
            <person name="Bonometti L."/>
            <person name="Westerberg I."/>
            <person name="Brannstrom I.O."/>
            <person name="Guillou S."/>
            <person name="Cros-Aarteil S."/>
            <person name="Calhoun S."/>
            <person name="Haridas S."/>
            <person name="Kuo A."/>
            <person name="Mondo S."/>
            <person name="Pangilinan J."/>
            <person name="Riley R."/>
            <person name="LaButti K."/>
            <person name="Andreopoulos B."/>
            <person name="Lipzen A."/>
            <person name="Chen C."/>
            <person name="Yan M."/>
            <person name="Daum C."/>
            <person name="Ng V."/>
            <person name="Clum A."/>
            <person name="Steindorff A."/>
            <person name="Ohm R.A."/>
            <person name="Martin F."/>
            <person name="Silar P."/>
            <person name="Natvig D.O."/>
            <person name="Lalanne C."/>
            <person name="Gautier V."/>
            <person name="Ament-Velasquez S.L."/>
            <person name="Kruys A."/>
            <person name="Hutchinson M.I."/>
            <person name="Powell A.J."/>
            <person name="Barry K."/>
            <person name="Miller A.N."/>
            <person name="Grigoriev I.V."/>
            <person name="Debuchy R."/>
            <person name="Gladieux P."/>
            <person name="Hiltunen Thoren M."/>
            <person name="Johannesson H."/>
        </authorList>
    </citation>
    <scope>NUCLEOTIDE SEQUENCE</scope>
    <source>
        <strain evidence="5">CBS 560.94</strain>
    </source>
</reference>